<feature type="domain" description="RNase H type-1" evidence="1">
    <location>
        <begin position="52"/>
        <end position="149"/>
    </location>
</feature>
<reference evidence="2" key="2">
    <citation type="journal article" date="2024" name="Plant">
        <title>Genomic evolution and insights into agronomic trait innovations of Sesamum species.</title>
        <authorList>
            <person name="Miao H."/>
            <person name="Wang L."/>
            <person name="Qu L."/>
            <person name="Liu H."/>
            <person name="Sun Y."/>
            <person name="Le M."/>
            <person name="Wang Q."/>
            <person name="Wei S."/>
            <person name="Zheng Y."/>
            <person name="Lin W."/>
            <person name="Duan Y."/>
            <person name="Cao H."/>
            <person name="Xiong S."/>
            <person name="Wang X."/>
            <person name="Wei L."/>
            <person name="Li C."/>
            <person name="Ma Q."/>
            <person name="Ju M."/>
            <person name="Zhao R."/>
            <person name="Li G."/>
            <person name="Mu C."/>
            <person name="Tian Q."/>
            <person name="Mei H."/>
            <person name="Zhang T."/>
            <person name="Gao T."/>
            <person name="Zhang H."/>
        </authorList>
    </citation>
    <scope>NUCLEOTIDE SEQUENCE</scope>
    <source>
        <strain evidence="2">G02</strain>
    </source>
</reference>
<protein>
    <recommendedName>
        <fullName evidence="1">RNase H type-1 domain-containing protein</fullName>
    </recommendedName>
</protein>
<proteinExistence type="predicted"/>
<dbReference type="SUPFAM" id="SSF53098">
    <property type="entry name" value="Ribonuclease H-like"/>
    <property type="match status" value="1"/>
</dbReference>
<dbReference type="InterPro" id="IPR036397">
    <property type="entry name" value="RNaseH_sf"/>
</dbReference>
<dbReference type="InterPro" id="IPR052929">
    <property type="entry name" value="RNase_H-like_EbsB-rel"/>
</dbReference>
<dbReference type="AlphaFoldDB" id="A0AAW2PJ79"/>
<evidence type="ECO:0000259" key="1">
    <source>
        <dbReference type="Pfam" id="PF13456"/>
    </source>
</evidence>
<accession>A0AAW2PJ79</accession>
<gene>
    <name evidence="2" type="ORF">Sradi_3960600</name>
</gene>
<dbReference type="EMBL" id="JACGWJ010000017">
    <property type="protein sequence ID" value="KAL0355137.1"/>
    <property type="molecule type" value="Genomic_DNA"/>
</dbReference>
<dbReference type="GO" id="GO:0003676">
    <property type="term" value="F:nucleic acid binding"/>
    <property type="evidence" value="ECO:0007669"/>
    <property type="project" value="InterPro"/>
</dbReference>
<evidence type="ECO:0000313" key="2">
    <source>
        <dbReference type="EMBL" id="KAL0355137.1"/>
    </source>
</evidence>
<dbReference type="Gene3D" id="3.30.420.10">
    <property type="entry name" value="Ribonuclease H-like superfamily/Ribonuclease H"/>
    <property type="match status" value="1"/>
</dbReference>
<dbReference type="InterPro" id="IPR012337">
    <property type="entry name" value="RNaseH-like_sf"/>
</dbReference>
<sequence>MENGNQSPMDVIQSARNFLQAHKDALWRPRSSRNAVVKDRWSPPPLGVVKINFDGTLFSNPLGLGAGFVARNHEGLFCIAWGKKLFHGIVTAAHAEALAARSAIEFGVEHGWNSVIIEGDALAIVQEIQTSSENHSSLEPIIDDVKGLMFYQFFFLGG</sequence>
<dbReference type="PANTHER" id="PTHR47074">
    <property type="entry name" value="BNAC02G40300D PROTEIN"/>
    <property type="match status" value="1"/>
</dbReference>
<comment type="caution">
    <text evidence="2">The sequence shown here is derived from an EMBL/GenBank/DDBJ whole genome shotgun (WGS) entry which is preliminary data.</text>
</comment>
<organism evidence="2">
    <name type="scientific">Sesamum radiatum</name>
    <name type="common">Black benniseed</name>
    <dbReference type="NCBI Taxonomy" id="300843"/>
    <lineage>
        <taxon>Eukaryota</taxon>
        <taxon>Viridiplantae</taxon>
        <taxon>Streptophyta</taxon>
        <taxon>Embryophyta</taxon>
        <taxon>Tracheophyta</taxon>
        <taxon>Spermatophyta</taxon>
        <taxon>Magnoliopsida</taxon>
        <taxon>eudicotyledons</taxon>
        <taxon>Gunneridae</taxon>
        <taxon>Pentapetalae</taxon>
        <taxon>asterids</taxon>
        <taxon>lamiids</taxon>
        <taxon>Lamiales</taxon>
        <taxon>Pedaliaceae</taxon>
        <taxon>Sesamum</taxon>
    </lineage>
</organism>
<dbReference type="GO" id="GO:0004523">
    <property type="term" value="F:RNA-DNA hybrid ribonuclease activity"/>
    <property type="evidence" value="ECO:0007669"/>
    <property type="project" value="InterPro"/>
</dbReference>
<reference evidence="2" key="1">
    <citation type="submission" date="2020-06" db="EMBL/GenBank/DDBJ databases">
        <authorList>
            <person name="Li T."/>
            <person name="Hu X."/>
            <person name="Zhang T."/>
            <person name="Song X."/>
            <person name="Zhang H."/>
            <person name="Dai N."/>
            <person name="Sheng W."/>
            <person name="Hou X."/>
            <person name="Wei L."/>
        </authorList>
    </citation>
    <scope>NUCLEOTIDE SEQUENCE</scope>
    <source>
        <strain evidence="2">G02</strain>
        <tissue evidence="2">Leaf</tissue>
    </source>
</reference>
<dbReference type="Pfam" id="PF13456">
    <property type="entry name" value="RVT_3"/>
    <property type="match status" value="1"/>
</dbReference>
<name>A0AAW2PJ79_SESRA</name>
<dbReference type="InterPro" id="IPR002156">
    <property type="entry name" value="RNaseH_domain"/>
</dbReference>
<dbReference type="PANTHER" id="PTHR47074:SF48">
    <property type="entry name" value="POLYNUCLEOTIDYL TRANSFERASE, RIBONUCLEASE H-LIKE SUPERFAMILY PROTEIN"/>
    <property type="match status" value="1"/>
</dbReference>